<keyword evidence="2" id="KW-0472">Membrane</keyword>
<accession>A0A4R1Y5M7</accession>
<dbReference type="AlphaFoldDB" id="A0A4R1Y5M7"/>
<protein>
    <submittedName>
        <fullName evidence="3">Uncharacterized protein</fullName>
    </submittedName>
</protein>
<dbReference type="EMBL" id="SLVJ01000001">
    <property type="protein sequence ID" value="TCM70991.1"/>
    <property type="molecule type" value="Genomic_DNA"/>
</dbReference>
<evidence type="ECO:0000313" key="3">
    <source>
        <dbReference type="EMBL" id="TCM70991.1"/>
    </source>
</evidence>
<evidence type="ECO:0000256" key="2">
    <source>
        <dbReference type="SAM" id="Phobius"/>
    </source>
</evidence>
<keyword evidence="2" id="KW-0812">Transmembrane</keyword>
<organism evidence="3 4">
    <name type="scientific">Acinetobacter calcoaceticus</name>
    <dbReference type="NCBI Taxonomy" id="471"/>
    <lineage>
        <taxon>Bacteria</taxon>
        <taxon>Pseudomonadati</taxon>
        <taxon>Pseudomonadota</taxon>
        <taxon>Gammaproteobacteria</taxon>
        <taxon>Moraxellales</taxon>
        <taxon>Moraxellaceae</taxon>
        <taxon>Acinetobacter</taxon>
        <taxon>Acinetobacter calcoaceticus/baumannii complex</taxon>
    </lineage>
</organism>
<feature type="transmembrane region" description="Helical" evidence="2">
    <location>
        <begin position="92"/>
        <end position="112"/>
    </location>
</feature>
<keyword evidence="4" id="KW-1185">Reference proteome</keyword>
<keyword evidence="2" id="KW-1133">Transmembrane helix</keyword>
<proteinExistence type="predicted"/>
<evidence type="ECO:0000256" key="1">
    <source>
        <dbReference type="SAM" id="MobiDB-lite"/>
    </source>
</evidence>
<gene>
    <name evidence="3" type="ORF">EC844_101267</name>
</gene>
<feature type="region of interest" description="Disordered" evidence="1">
    <location>
        <begin position="37"/>
        <end position="58"/>
    </location>
</feature>
<feature type="transmembrane region" description="Helical" evidence="2">
    <location>
        <begin position="6"/>
        <end position="26"/>
    </location>
</feature>
<sequence>MFAALFTVIGIGLGIIFIVVFIDQLIEDQNKRQTEAAEKLRQEKAEREHQQKNRETKAQLEIESRRLELEQQRLKAPSVKSSKPEALNISQIMLWILAIIVACLAYIFVAVII</sequence>
<reference evidence="3 4" key="1">
    <citation type="submission" date="2019-03" db="EMBL/GenBank/DDBJ databases">
        <title>Genomic analyses of the natural microbiome of Caenorhabditis elegans.</title>
        <authorList>
            <person name="Samuel B."/>
        </authorList>
    </citation>
    <scope>NUCLEOTIDE SEQUENCE [LARGE SCALE GENOMIC DNA]</scope>
    <source>
        <strain evidence="3 4">JUb89</strain>
    </source>
</reference>
<comment type="caution">
    <text evidence="3">The sequence shown here is derived from an EMBL/GenBank/DDBJ whole genome shotgun (WGS) entry which is preliminary data.</text>
</comment>
<evidence type="ECO:0000313" key="4">
    <source>
        <dbReference type="Proteomes" id="UP000294963"/>
    </source>
</evidence>
<dbReference type="Proteomes" id="UP000294963">
    <property type="component" value="Unassembled WGS sequence"/>
</dbReference>
<name>A0A4R1Y5M7_ACICA</name>